<dbReference type="EMBL" id="VSSQ01086454">
    <property type="protein sequence ID" value="MPN33783.1"/>
    <property type="molecule type" value="Genomic_DNA"/>
</dbReference>
<organism evidence="2">
    <name type="scientific">bioreactor metagenome</name>
    <dbReference type="NCBI Taxonomy" id="1076179"/>
    <lineage>
        <taxon>unclassified sequences</taxon>
        <taxon>metagenomes</taxon>
        <taxon>ecological metagenomes</taxon>
    </lineage>
</organism>
<name>A0A645HDC7_9ZZZZ</name>
<reference evidence="2" key="1">
    <citation type="submission" date="2019-08" db="EMBL/GenBank/DDBJ databases">
        <authorList>
            <person name="Kucharzyk K."/>
            <person name="Murdoch R.W."/>
            <person name="Higgins S."/>
            <person name="Loffler F."/>
        </authorList>
    </citation>
    <scope>NUCLEOTIDE SEQUENCE</scope>
</reference>
<feature type="region of interest" description="Disordered" evidence="1">
    <location>
        <begin position="1"/>
        <end position="32"/>
    </location>
</feature>
<dbReference type="AlphaFoldDB" id="A0A645HDC7"/>
<protein>
    <submittedName>
        <fullName evidence="2">Uncharacterized protein</fullName>
    </submittedName>
</protein>
<evidence type="ECO:0000313" key="2">
    <source>
        <dbReference type="EMBL" id="MPN33783.1"/>
    </source>
</evidence>
<comment type="caution">
    <text evidence="2">The sequence shown here is derived from an EMBL/GenBank/DDBJ whole genome shotgun (WGS) entry which is preliminary data.</text>
</comment>
<proteinExistence type="predicted"/>
<sequence length="69" mass="7461">MDDGAKTTRRPNQRVPPDTAEKARETKIANTGGTTVAYPIVPRPEHGFGAYLFFGTAERNCSKLGGEPI</sequence>
<evidence type="ECO:0000256" key="1">
    <source>
        <dbReference type="SAM" id="MobiDB-lite"/>
    </source>
</evidence>
<accession>A0A645HDC7</accession>
<gene>
    <name evidence="2" type="ORF">SDC9_181275</name>
</gene>